<reference evidence="7" key="5">
    <citation type="submission" date="2018-04" db="UniProtKB">
        <authorList>
            <consortium name="EnsemblFungi"/>
        </authorList>
    </citation>
    <scope>IDENTIFICATION</scope>
    <source>
        <strain evidence="7">R3-111a-1</strain>
    </source>
</reference>
<dbReference type="OrthoDB" id="540004at2759"/>
<evidence type="ECO:0000313" key="8">
    <source>
        <dbReference type="Proteomes" id="UP000006039"/>
    </source>
</evidence>
<name>J3NX58_GAET3</name>
<reference evidence="7" key="4">
    <citation type="journal article" date="2015" name="G3 (Bethesda)">
        <title>Genome sequences of three phytopathogenic species of the Magnaporthaceae family of fungi.</title>
        <authorList>
            <person name="Okagaki L.H."/>
            <person name="Nunes C.C."/>
            <person name="Sailsbery J."/>
            <person name="Clay B."/>
            <person name="Brown D."/>
            <person name="John T."/>
            <person name="Oh Y."/>
            <person name="Young N."/>
            <person name="Fitzgerald M."/>
            <person name="Haas B.J."/>
            <person name="Zeng Q."/>
            <person name="Young S."/>
            <person name="Adiconis X."/>
            <person name="Fan L."/>
            <person name="Levin J.Z."/>
            <person name="Mitchell T.K."/>
            <person name="Okubara P.A."/>
            <person name="Farman M.L."/>
            <person name="Kohn L.M."/>
            <person name="Birren B."/>
            <person name="Ma L.-J."/>
            <person name="Dean R.A."/>
        </authorList>
    </citation>
    <scope>NUCLEOTIDE SEQUENCE</scope>
    <source>
        <strain evidence="7">R3-111a-1</strain>
    </source>
</reference>
<evidence type="ECO:0008006" key="9">
    <source>
        <dbReference type="Google" id="ProtNLM"/>
    </source>
</evidence>
<dbReference type="EMBL" id="GL385397">
    <property type="protein sequence ID" value="EJT75940.1"/>
    <property type="molecule type" value="Genomic_DNA"/>
</dbReference>
<feature type="compositionally biased region" description="Basic and acidic residues" evidence="3">
    <location>
        <begin position="507"/>
        <end position="517"/>
    </location>
</feature>
<keyword evidence="4" id="KW-0472">Membrane</keyword>
<evidence type="ECO:0000256" key="3">
    <source>
        <dbReference type="SAM" id="MobiDB-lite"/>
    </source>
</evidence>
<evidence type="ECO:0000313" key="7">
    <source>
        <dbReference type="EnsemblFungi" id="EJT75940"/>
    </source>
</evidence>
<dbReference type="AlphaFoldDB" id="J3NX58"/>
<dbReference type="VEuPathDB" id="FungiDB:GGTG_05865"/>
<dbReference type="GO" id="GO:0019760">
    <property type="term" value="P:glucosinolate metabolic process"/>
    <property type="evidence" value="ECO:0007669"/>
    <property type="project" value="UniProtKB-ARBA"/>
</dbReference>
<accession>J3NX58</accession>
<dbReference type="EnsemblFungi" id="EJT75940">
    <property type="protein sequence ID" value="EJT75940"/>
    <property type="gene ID" value="GGTG_05865"/>
</dbReference>
<dbReference type="HOGENOM" id="CLU_012508_3_1_1"/>
<keyword evidence="2" id="KW-0408">Iron</keyword>
<reference evidence="6" key="3">
    <citation type="submission" date="2010-09" db="EMBL/GenBank/DDBJ databases">
        <title>Annotation of Gaeumannomyces graminis var. tritici R3-111a-1.</title>
        <authorList>
            <consortium name="The Broad Institute Genome Sequencing Platform"/>
            <person name="Ma L.-J."/>
            <person name="Dead R."/>
            <person name="Young S.K."/>
            <person name="Zeng Q."/>
            <person name="Gargeya S."/>
            <person name="Fitzgerald M."/>
            <person name="Haas B."/>
            <person name="Abouelleil A."/>
            <person name="Alvarado L."/>
            <person name="Arachchi H.M."/>
            <person name="Berlin A."/>
            <person name="Brown A."/>
            <person name="Chapman S.B."/>
            <person name="Chen Z."/>
            <person name="Dunbar C."/>
            <person name="Freedman E."/>
            <person name="Gearin G."/>
            <person name="Gellesch M."/>
            <person name="Goldberg J."/>
            <person name="Griggs A."/>
            <person name="Gujja S."/>
            <person name="Heiman D."/>
            <person name="Howarth C."/>
            <person name="Larson L."/>
            <person name="Lui A."/>
            <person name="MacDonald P.J.P."/>
            <person name="Mehta T."/>
            <person name="Montmayeur A."/>
            <person name="Murphy C."/>
            <person name="Neiman D."/>
            <person name="Pearson M."/>
            <person name="Priest M."/>
            <person name="Roberts A."/>
            <person name="Saif S."/>
            <person name="Shea T."/>
            <person name="Shenoy N."/>
            <person name="Sisk P."/>
            <person name="Stolte C."/>
            <person name="Sykes S."/>
            <person name="Yandava C."/>
            <person name="Wortman J."/>
            <person name="Nusbaum C."/>
            <person name="Birren B."/>
        </authorList>
    </citation>
    <scope>NUCLEOTIDE SEQUENCE</scope>
    <source>
        <strain evidence="6">R3-111a-1</strain>
    </source>
</reference>
<feature type="compositionally biased region" description="Polar residues" evidence="3">
    <location>
        <begin position="495"/>
        <end position="506"/>
    </location>
</feature>
<dbReference type="SUPFAM" id="SSF117281">
    <property type="entry name" value="Kelch motif"/>
    <property type="match status" value="1"/>
</dbReference>
<feature type="signal peptide" evidence="5">
    <location>
        <begin position="1"/>
        <end position="27"/>
    </location>
</feature>
<dbReference type="InterPro" id="IPR015915">
    <property type="entry name" value="Kelch-typ_b-propeller"/>
</dbReference>
<keyword evidence="1" id="KW-0677">Repeat</keyword>
<keyword evidence="4" id="KW-1133">Transmembrane helix</keyword>
<dbReference type="STRING" id="644352.J3NX58"/>
<evidence type="ECO:0000256" key="2">
    <source>
        <dbReference type="ARBA" id="ARBA00023004"/>
    </source>
</evidence>
<feature type="region of interest" description="Disordered" evidence="3">
    <location>
        <begin position="558"/>
        <end position="628"/>
    </location>
</feature>
<evidence type="ECO:0000256" key="1">
    <source>
        <dbReference type="ARBA" id="ARBA00022737"/>
    </source>
</evidence>
<feature type="compositionally biased region" description="Basic and acidic residues" evidence="3">
    <location>
        <begin position="572"/>
        <end position="584"/>
    </location>
</feature>
<protein>
    <recommendedName>
        <fullName evidence="9">Kelch repeat protein</fullName>
    </recommendedName>
</protein>
<dbReference type="Gene3D" id="2.120.10.80">
    <property type="entry name" value="Kelch-type beta propeller"/>
    <property type="match status" value="1"/>
</dbReference>
<keyword evidence="8" id="KW-1185">Reference proteome</keyword>
<feature type="chain" id="PRO_5015094517" description="Kelch repeat protein" evidence="5">
    <location>
        <begin position="28"/>
        <end position="628"/>
    </location>
</feature>
<organism evidence="6">
    <name type="scientific">Gaeumannomyces tritici (strain R3-111a-1)</name>
    <name type="common">Wheat and barley take-all root rot fungus</name>
    <name type="synonym">Gaeumannomyces graminis var. tritici</name>
    <dbReference type="NCBI Taxonomy" id="644352"/>
    <lineage>
        <taxon>Eukaryota</taxon>
        <taxon>Fungi</taxon>
        <taxon>Dikarya</taxon>
        <taxon>Ascomycota</taxon>
        <taxon>Pezizomycotina</taxon>
        <taxon>Sordariomycetes</taxon>
        <taxon>Sordariomycetidae</taxon>
        <taxon>Magnaporthales</taxon>
        <taxon>Magnaporthaceae</taxon>
        <taxon>Gaeumannomyces</taxon>
    </lineage>
</organism>
<evidence type="ECO:0000256" key="5">
    <source>
        <dbReference type="SAM" id="SignalP"/>
    </source>
</evidence>
<dbReference type="GeneID" id="20346323"/>
<dbReference type="PANTHER" id="PTHR47435:SF4">
    <property type="entry name" value="KELCH REPEAT PROTEIN (AFU_ORTHOLOGUE AFUA_5G12780)"/>
    <property type="match status" value="1"/>
</dbReference>
<reference evidence="6" key="2">
    <citation type="submission" date="2010-07" db="EMBL/GenBank/DDBJ databases">
        <authorList>
            <consortium name="The Broad Institute Genome Sequencing Platform"/>
            <consortium name="Broad Institute Genome Sequencing Center for Infectious Disease"/>
            <person name="Ma L.-J."/>
            <person name="Dead R."/>
            <person name="Young S."/>
            <person name="Zeng Q."/>
            <person name="Koehrsen M."/>
            <person name="Alvarado L."/>
            <person name="Berlin A."/>
            <person name="Chapman S.B."/>
            <person name="Chen Z."/>
            <person name="Freedman E."/>
            <person name="Gellesch M."/>
            <person name="Goldberg J."/>
            <person name="Griggs A."/>
            <person name="Gujja S."/>
            <person name="Heilman E.R."/>
            <person name="Heiman D."/>
            <person name="Hepburn T."/>
            <person name="Howarth C."/>
            <person name="Jen D."/>
            <person name="Larson L."/>
            <person name="Mehta T."/>
            <person name="Neiman D."/>
            <person name="Pearson M."/>
            <person name="Roberts A."/>
            <person name="Saif S."/>
            <person name="Shea T."/>
            <person name="Shenoy N."/>
            <person name="Sisk P."/>
            <person name="Stolte C."/>
            <person name="Sykes S."/>
            <person name="Walk T."/>
            <person name="White J."/>
            <person name="Yandava C."/>
            <person name="Haas B."/>
            <person name="Nusbaum C."/>
            <person name="Birren B."/>
        </authorList>
    </citation>
    <scope>NUCLEOTIDE SEQUENCE</scope>
    <source>
        <strain evidence="6">R3-111a-1</strain>
    </source>
</reference>
<dbReference type="Proteomes" id="UP000006039">
    <property type="component" value="Unassembled WGS sequence"/>
</dbReference>
<keyword evidence="4" id="KW-0812">Transmembrane</keyword>
<sequence>MPKRLLCVRLHALLLIACCCLFRTSSAQFTRPDFTGRKHASIAAIDDFLYIHGGEPSNKDDNKYYDTLVIHLKDKWPANSPTIAPMNWATSAVQMLGHRVWGFQLWKMPGTKSLLSWGGFRTTNTTVGRSDDYPGDAPLSRDLFVLATDSRGVANWSPEKAAADPAGRTLTQAGKANEWGPGMGYSVSCAGYGIYLGGVAAQPTSVNGTPPPFGGTWSAGSQLQGGLVTYEIATKKWTNATVPPDTFPAGGVAGGSAVCVPQLGERGLVLFLGGHANRPGSDLGAGGGGVGSALSLGRLVFYDPVKKEWLSQAATGDVPPERRHFCAVGVRSAPHGRNSTEVYVFGGDVAGSSPGPAGDLYVLSLPAMNWWRVLHGQAGLSGHACEVVGRRQVVVLGGQGRNGTAAAAAAAPSANMGIRIFDMGTQNFVQDYSPAGDPYESPSYIKTWYSDGYGSYSSQNSDGVSPHGSRLFANELPNRNLDRVNWNNDRVKATMLQTPDSSNNSDPAKDTAKDTTKEPGNNTAAIVGGAVGGAVALLVTGVAAWLLAHRRRRNRSRYNAVDTAAAPSTTTNDDKDGRGGRDDGPAAAFPYKPELDSSPAAARSELASTHGRTPELQGSLARAELPGN</sequence>
<feature type="transmembrane region" description="Helical" evidence="4">
    <location>
        <begin position="524"/>
        <end position="548"/>
    </location>
</feature>
<gene>
    <name evidence="7" type="primary">20346323</name>
    <name evidence="6" type="ORF">GGTG_05865</name>
</gene>
<dbReference type="PANTHER" id="PTHR47435">
    <property type="entry name" value="KELCH REPEAT PROTEIN (AFU_ORTHOLOGUE AFUA_5G12780)"/>
    <property type="match status" value="1"/>
</dbReference>
<evidence type="ECO:0000256" key="4">
    <source>
        <dbReference type="SAM" id="Phobius"/>
    </source>
</evidence>
<evidence type="ECO:0000313" key="6">
    <source>
        <dbReference type="EMBL" id="EJT75940.1"/>
    </source>
</evidence>
<dbReference type="eggNOG" id="ENOG502SMKA">
    <property type="taxonomic scope" value="Eukaryota"/>
</dbReference>
<dbReference type="RefSeq" id="XP_009221940.1">
    <property type="nucleotide sequence ID" value="XM_009223676.1"/>
</dbReference>
<reference evidence="8" key="1">
    <citation type="submission" date="2010-07" db="EMBL/GenBank/DDBJ databases">
        <title>The genome sequence of Gaeumannomyces graminis var. tritici strain R3-111a-1.</title>
        <authorList>
            <consortium name="The Broad Institute Genome Sequencing Platform"/>
            <person name="Ma L.-J."/>
            <person name="Dead R."/>
            <person name="Young S."/>
            <person name="Zeng Q."/>
            <person name="Koehrsen M."/>
            <person name="Alvarado L."/>
            <person name="Berlin A."/>
            <person name="Chapman S.B."/>
            <person name="Chen Z."/>
            <person name="Freedman E."/>
            <person name="Gellesch M."/>
            <person name="Goldberg J."/>
            <person name="Griggs A."/>
            <person name="Gujja S."/>
            <person name="Heilman E.R."/>
            <person name="Heiman D."/>
            <person name="Hepburn T."/>
            <person name="Howarth C."/>
            <person name="Jen D."/>
            <person name="Larson L."/>
            <person name="Mehta T."/>
            <person name="Neiman D."/>
            <person name="Pearson M."/>
            <person name="Roberts A."/>
            <person name="Saif S."/>
            <person name="Shea T."/>
            <person name="Shenoy N."/>
            <person name="Sisk P."/>
            <person name="Stolte C."/>
            <person name="Sykes S."/>
            <person name="Walk T."/>
            <person name="White J."/>
            <person name="Yandava C."/>
            <person name="Haas B."/>
            <person name="Nusbaum C."/>
            <person name="Birren B."/>
        </authorList>
    </citation>
    <scope>NUCLEOTIDE SEQUENCE [LARGE SCALE GENOMIC DNA]</scope>
    <source>
        <strain evidence="8">R3-111a-1</strain>
    </source>
</reference>
<feature type="region of interest" description="Disordered" evidence="3">
    <location>
        <begin position="495"/>
        <end position="521"/>
    </location>
</feature>
<keyword evidence="5" id="KW-0732">Signal</keyword>
<proteinExistence type="predicted"/>